<evidence type="ECO:0000259" key="2">
    <source>
        <dbReference type="PROSITE" id="PS50991"/>
    </source>
</evidence>
<dbReference type="Pfam" id="PF00682">
    <property type="entry name" value="HMGL-like"/>
    <property type="match status" value="1"/>
</dbReference>
<dbReference type="GO" id="GO:0019878">
    <property type="term" value="P:lysine biosynthetic process via aminoadipic acid"/>
    <property type="evidence" value="ECO:0007669"/>
    <property type="project" value="TreeGrafter"/>
</dbReference>
<name>A0A0L0FE78_9EUKA</name>
<dbReference type="Pfam" id="PF22617">
    <property type="entry name" value="HCS_D2"/>
    <property type="match status" value="1"/>
</dbReference>
<evidence type="ECO:0000256" key="1">
    <source>
        <dbReference type="ARBA" id="ARBA00022679"/>
    </source>
</evidence>
<evidence type="ECO:0000313" key="4">
    <source>
        <dbReference type="Proteomes" id="UP000054560"/>
    </source>
</evidence>
<dbReference type="Proteomes" id="UP000054560">
    <property type="component" value="Unassembled WGS sequence"/>
</dbReference>
<dbReference type="GO" id="GO:0005739">
    <property type="term" value="C:mitochondrion"/>
    <property type="evidence" value="ECO:0007669"/>
    <property type="project" value="TreeGrafter"/>
</dbReference>
<reference evidence="3 4" key="1">
    <citation type="submission" date="2011-02" db="EMBL/GenBank/DDBJ databases">
        <title>The Genome Sequence of Sphaeroforma arctica JP610.</title>
        <authorList>
            <consortium name="The Broad Institute Genome Sequencing Platform"/>
            <person name="Russ C."/>
            <person name="Cuomo C."/>
            <person name="Young S.K."/>
            <person name="Zeng Q."/>
            <person name="Gargeya S."/>
            <person name="Alvarado L."/>
            <person name="Berlin A."/>
            <person name="Chapman S.B."/>
            <person name="Chen Z."/>
            <person name="Freedman E."/>
            <person name="Gellesch M."/>
            <person name="Goldberg J."/>
            <person name="Griggs A."/>
            <person name="Gujja S."/>
            <person name="Heilman E."/>
            <person name="Heiman D."/>
            <person name="Howarth C."/>
            <person name="Mehta T."/>
            <person name="Neiman D."/>
            <person name="Pearson M."/>
            <person name="Roberts A."/>
            <person name="Saif S."/>
            <person name="Shea T."/>
            <person name="Shenoy N."/>
            <person name="Sisk P."/>
            <person name="Stolte C."/>
            <person name="Sykes S."/>
            <person name="White J."/>
            <person name="Yandava C."/>
            <person name="Burger G."/>
            <person name="Gray M.W."/>
            <person name="Holland P.W.H."/>
            <person name="King N."/>
            <person name="Lang F.B.F."/>
            <person name="Roger A.J."/>
            <person name="Ruiz-Trillo I."/>
            <person name="Haas B."/>
            <person name="Nusbaum C."/>
            <person name="Birren B."/>
        </authorList>
    </citation>
    <scope>NUCLEOTIDE SEQUENCE [LARGE SCALE GENOMIC DNA]</scope>
    <source>
        <strain evidence="3 4">JP610</strain>
    </source>
</reference>
<keyword evidence="4" id="KW-1185">Reference proteome</keyword>
<dbReference type="InterPro" id="IPR054691">
    <property type="entry name" value="LeuA/HCS_post-cat"/>
</dbReference>
<dbReference type="InterPro" id="IPR000891">
    <property type="entry name" value="PYR_CT"/>
</dbReference>
<dbReference type="InterPro" id="IPR048253">
    <property type="entry name" value="DRE_TIM_HCS_fun_bact"/>
</dbReference>
<accession>A0A0L0FE78</accession>
<dbReference type="RefSeq" id="XP_014148280.1">
    <property type="nucleotide sequence ID" value="XM_014292805.1"/>
</dbReference>
<dbReference type="PROSITE" id="PS00816">
    <property type="entry name" value="AIPM_HOMOCIT_SYNTH_2"/>
    <property type="match status" value="1"/>
</dbReference>
<feature type="domain" description="Pyruvate carboxyltransferase" evidence="2">
    <location>
        <begin position="1"/>
        <end position="246"/>
    </location>
</feature>
<dbReference type="Gene3D" id="4.10.430.20">
    <property type="match status" value="1"/>
</dbReference>
<dbReference type="Gene3D" id="3.20.20.70">
    <property type="entry name" value="Aldolase class I"/>
    <property type="match status" value="1"/>
</dbReference>
<evidence type="ECO:0000313" key="3">
    <source>
        <dbReference type="EMBL" id="KNC74378.1"/>
    </source>
</evidence>
<dbReference type="PANTHER" id="PTHR10277:SF48">
    <property type="entry name" value="HOMOCITRATE SYNTHASE, CYTOSOLIC ISOZYME-RELATED"/>
    <property type="match status" value="1"/>
</dbReference>
<dbReference type="PANTHER" id="PTHR10277">
    <property type="entry name" value="HOMOCITRATE SYNTHASE-RELATED"/>
    <property type="match status" value="1"/>
</dbReference>
<feature type="non-terminal residue" evidence="3">
    <location>
        <position position="291"/>
    </location>
</feature>
<sequence>GEQFASCEFTKQERIFIAKSLDKLGVDYIEVVNPAASLQAVRDCEAIANLNLNAKVLTHTRCHMHDIKIAAETGVDGINCYMATSKILSQHSHGKGIDAVIEAAQEVIEYVQGKGLEIRFSCEDSFRSDRRDILRIYEAVAKMGVNRVGVADTVGIATPYMVYDTVSAVRSVIGPDVGIEFHTHNDTGCAIANSLVALDAGATHIDTSVLGIGERNGIPPLGGFLARMYAIDKQAILERYDLNLVQWLDKYVAAAVGVPIPFNEQITGSAAFTHKAGVHSKAVMTNPEAYE</sequence>
<proteinExistence type="predicted"/>
<keyword evidence="1" id="KW-0808">Transferase</keyword>
<dbReference type="GO" id="GO:0004410">
    <property type="term" value="F:homocitrate synthase activity"/>
    <property type="evidence" value="ECO:0007669"/>
    <property type="project" value="TreeGrafter"/>
</dbReference>
<organism evidence="3 4">
    <name type="scientific">Sphaeroforma arctica JP610</name>
    <dbReference type="NCBI Taxonomy" id="667725"/>
    <lineage>
        <taxon>Eukaryota</taxon>
        <taxon>Ichthyosporea</taxon>
        <taxon>Ichthyophonida</taxon>
        <taxon>Sphaeroforma</taxon>
    </lineage>
</organism>
<dbReference type="EMBL" id="KQ244470">
    <property type="protein sequence ID" value="KNC74378.1"/>
    <property type="molecule type" value="Genomic_DNA"/>
</dbReference>
<dbReference type="eggNOG" id="KOG2367">
    <property type="taxonomic scope" value="Eukaryota"/>
</dbReference>
<protein>
    <recommendedName>
        <fullName evidence="2">Pyruvate carboxyltransferase domain-containing protein</fullName>
    </recommendedName>
</protein>
<dbReference type="InterPro" id="IPR050073">
    <property type="entry name" value="2-IPM_HCS-like"/>
</dbReference>
<dbReference type="SUPFAM" id="SSF51569">
    <property type="entry name" value="Aldolase"/>
    <property type="match status" value="1"/>
</dbReference>
<dbReference type="InterPro" id="IPR002034">
    <property type="entry name" value="AIPM/Hcit_synth_CS"/>
</dbReference>
<feature type="non-terminal residue" evidence="3">
    <location>
        <position position="1"/>
    </location>
</feature>
<dbReference type="InterPro" id="IPR013785">
    <property type="entry name" value="Aldolase_TIM"/>
</dbReference>
<dbReference type="STRING" id="667725.A0A0L0FE78"/>
<gene>
    <name evidence="3" type="ORF">SARC_13072</name>
</gene>
<dbReference type="CDD" id="cd07948">
    <property type="entry name" value="DRE_TIM_HCS"/>
    <property type="match status" value="1"/>
</dbReference>
<dbReference type="OrthoDB" id="2015253at2759"/>
<dbReference type="PROSITE" id="PS50991">
    <property type="entry name" value="PYR_CT"/>
    <property type="match status" value="1"/>
</dbReference>
<dbReference type="GeneID" id="25913576"/>
<dbReference type="AlphaFoldDB" id="A0A0L0FE78"/>